<dbReference type="STRING" id="53444.AYR59_00460"/>
<dbReference type="InterPro" id="IPR015943">
    <property type="entry name" value="WD40/YVTN_repeat-like_dom_sf"/>
</dbReference>
<dbReference type="Proteomes" id="UP000051565">
    <property type="component" value="Unassembled WGS sequence"/>
</dbReference>
<evidence type="ECO:0000256" key="1">
    <source>
        <dbReference type="ARBA" id="ARBA00005564"/>
    </source>
</evidence>
<dbReference type="AlphaFoldDB" id="A0A0R2K3M8"/>
<comment type="caution">
    <text evidence="2">The sequence shown here is derived from an EMBL/GenBank/DDBJ whole genome shotgun (WGS) entry which is preliminary data.</text>
</comment>
<dbReference type="Gene3D" id="2.130.10.10">
    <property type="entry name" value="YVTN repeat-like/Quinoprotein amine dehydrogenase"/>
    <property type="match status" value="1"/>
</dbReference>
<dbReference type="GeneID" id="61249351"/>
<organism evidence="2 3">
    <name type="scientific">Fructilactobacillus lindneri DSM 20690 = JCM 11027</name>
    <dbReference type="NCBI Taxonomy" id="1122148"/>
    <lineage>
        <taxon>Bacteria</taxon>
        <taxon>Bacillati</taxon>
        <taxon>Bacillota</taxon>
        <taxon>Bacilli</taxon>
        <taxon>Lactobacillales</taxon>
        <taxon>Lactobacillaceae</taxon>
        <taxon>Fructilactobacillus</taxon>
    </lineage>
</organism>
<evidence type="ECO:0000313" key="2">
    <source>
        <dbReference type="EMBL" id="KRN80701.1"/>
    </source>
</evidence>
<accession>A0A0R2K3M8</accession>
<dbReference type="InterPro" id="IPR019405">
    <property type="entry name" value="Lactonase_7-beta_prop"/>
</dbReference>
<proteinExistence type="inferred from homology"/>
<dbReference type="GO" id="GO:0005829">
    <property type="term" value="C:cytosol"/>
    <property type="evidence" value="ECO:0007669"/>
    <property type="project" value="TreeGrafter"/>
</dbReference>
<protein>
    <submittedName>
        <fullName evidence="2">3-carboxymuconate cyclase</fullName>
    </submittedName>
</protein>
<evidence type="ECO:0000313" key="3">
    <source>
        <dbReference type="Proteomes" id="UP000051565"/>
    </source>
</evidence>
<reference evidence="2 3" key="1">
    <citation type="journal article" date="2015" name="Genome Announc.">
        <title>Expanding the biotechnology potential of lactobacilli through comparative genomics of 213 strains and associated genera.</title>
        <authorList>
            <person name="Sun Z."/>
            <person name="Harris H.M."/>
            <person name="McCann A."/>
            <person name="Guo C."/>
            <person name="Argimon S."/>
            <person name="Zhang W."/>
            <person name="Yang X."/>
            <person name="Jeffery I.B."/>
            <person name="Cooney J.C."/>
            <person name="Kagawa T.F."/>
            <person name="Liu W."/>
            <person name="Song Y."/>
            <person name="Salvetti E."/>
            <person name="Wrobel A."/>
            <person name="Rasinkangas P."/>
            <person name="Parkhill J."/>
            <person name="Rea M.C."/>
            <person name="O'Sullivan O."/>
            <person name="Ritari J."/>
            <person name="Douillard F.P."/>
            <person name="Paul Ross R."/>
            <person name="Yang R."/>
            <person name="Briner A.E."/>
            <person name="Felis G.E."/>
            <person name="de Vos W.M."/>
            <person name="Barrangou R."/>
            <person name="Klaenhammer T.R."/>
            <person name="Caufield P.W."/>
            <person name="Cui Y."/>
            <person name="Zhang H."/>
            <person name="O'Toole P.W."/>
        </authorList>
    </citation>
    <scope>NUCLEOTIDE SEQUENCE [LARGE SCALE GENOMIC DNA]</scope>
    <source>
        <strain evidence="2 3">DSM 20690</strain>
    </source>
</reference>
<dbReference type="GO" id="GO:0017057">
    <property type="term" value="F:6-phosphogluconolactonase activity"/>
    <property type="evidence" value="ECO:0007669"/>
    <property type="project" value="TreeGrafter"/>
</dbReference>
<gene>
    <name evidence="2" type="ORF">IV52_GL000765</name>
</gene>
<dbReference type="PATRIC" id="fig|1122148.6.peg.788"/>
<dbReference type="SUPFAM" id="SSF51004">
    <property type="entry name" value="C-terminal (heme d1) domain of cytochrome cd1-nitrite reductase"/>
    <property type="match status" value="1"/>
</dbReference>
<dbReference type="Pfam" id="PF10282">
    <property type="entry name" value="Lactonase"/>
    <property type="match status" value="1"/>
</dbReference>
<dbReference type="PANTHER" id="PTHR30344:SF1">
    <property type="entry name" value="6-PHOSPHOGLUCONOLACTONASE"/>
    <property type="match status" value="1"/>
</dbReference>
<comment type="similarity">
    <text evidence="1">Belongs to the cycloisomerase 2 family.</text>
</comment>
<dbReference type="RefSeq" id="WP_054646748.1">
    <property type="nucleotide sequence ID" value="NZ_FUXS01000007.1"/>
</dbReference>
<name>A0A0R2K3M8_9LACO</name>
<dbReference type="PANTHER" id="PTHR30344">
    <property type="entry name" value="6-PHOSPHOGLUCONOLACTONASE-RELATED"/>
    <property type="match status" value="1"/>
</dbReference>
<keyword evidence="3" id="KW-1185">Reference proteome</keyword>
<dbReference type="OrthoDB" id="9790815at2"/>
<dbReference type="InterPro" id="IPR050282">
    <property type="entry name" value="Cycloisomerase_2"/>
</dbReference>
<dbReference type="InterPro" id="IPR011048">
    <property type="entry name" value="Haem_d1_sf"/>
</dbReference>
<sequence>MNEKFLIGTYTINDSEGIYQIELDTEKKQLQNTLLVAKIGSPTYLAESKAKKIYAVDRNMEQPELRGGVAVFDGKKIPSLMLQENIETGTSDAFVAIDEEKQLVFTANYHMGHVSVYSINPDGTLELTDRAFAKGEVGPKPEQADGAHPHYANLTPDNRLIVCDLGIDKVSVYDVSDEGKLSLVSEYEPAPGYGPRNISFAGNSNKGYLVGELSSEVSVLDYDQKTGSLTLEQEISTIPDDWTEHNGAAAIKISRDNRFIYVSNRGNDSIAVFKILANGTLERIQIISTEGEFPRDFEFSSDESLLIACNQNSDNATLFERNSETGKLTMIQKDFEVPEGTCIVRRDV</sequence>
<dbReference type="EMBL" id="JQBT01000003">
    <property type="protein sequence ID" value="KRN80701.1"/>
    <property type="molecule type" value="Genomic_DNA"/>
</dbReference>